<dbReference type="AlphaFoldDB" id="A0A8R1XXL8"/>
<organism evidence="1 2">
    <name type="scientific">Onchocerca volvulus</name>
    <dbReference type="NCBI Taxonomy" id="6282"/>
    <lineage>
        <taxon>Eukaryota</taxon>
        <taxon>Metazoa</taxon>
        <taxon>Ecdysozoa</taxon>
        <taxon>Nematoda</taxon>
        <taxon>Chromadorea</taxon>
        <taxon>Rhabditida</taxon>
        <taxon>Spirurina</taxon>
        <taxon>Spiruromorpha</taxon>
        <taxon>Filarioidea</taxon>
        <taxon>Onchocercidae</taxon>
        <taxon>Onchocerca</taxon>
    </lineage>
</organism>
<reference evidence="2" key="1">
    <citation type="submission" date="2013-10" db="EMBL/GenBank/DDBJ databases">
        <title>Genome sequencing of Onchocerca volvulus.</title>
        <authorList>
            <person name="Cotton J."/>
            <person name="Tsai J."/>
            <person name="Stanley E."/>
            <person name="Tracey A."/>
            <person name="Holroyd N."/>
            <person name="Lustigman S."/>
            <person name="Berriman M."/>
        </authorList>
    </citation>
    <scope>NUCLEOTIDE SEQUENCE</scope>
</reference>
<keyword evidence="2" id="KW-1185">Reference proteome</keyword>
<reference evidence="1" key="2">
    <citation type="submission" date="2022-06" db="UniProtKB">
        <authorList>
            <consortium name="EnsemblMetazoa"/>
        </authorList>
    </citation>
    <scope>IDENTIFICATION</scope>
</reference>
<name>A0A8R1XXL8_ONCVO</name>
<evidence type="ECO:0000313" key="2">
    <source>
        <dbReference type="Proteomes" id="UP000024404"/>
    </source>
</evidence>
<dbReference type="EnsemblMetazoa" id="OVOC2413.1">
    <property type="protein sequence ID" value="OVOC2413.1"/>
    <property type="gene ID" value="WBGene00239222"/>
</dbReference>
<protein>
    <submittedName>
        <fullName evidence="1">Uncharacterized protein</fullName>
    </submittedName>
</protein>
<dbReference type="Proteomes" id="UP000024404">
    <property type="component" value="Unassembled WGS sequence"/>
</dbReference>
<evidence type="ECO:0000313" key="1">
    <source>
        <dbReference type="EnsemblMetazoa" id="OVOC2413.1"/>
    </source>
</evidence>
<proteinExistence type="predicted"/>
<accession>A0A8R1XXL8</accession>
<dbReference type="EMBL" id="CMVM020000074">
    <property type="status" value="NOT_ANNOTATED_CDS"/>
    <property type="molecule type" value="Genomic_DNA"/>
</dbReference>
<sequence>MENFERQAFILIDHIVSPITETINKQWVKCSHISYNQIQIKSNRIKSFLRVATTKVPIFTSSLPFSFDQCQQVER</sequence>